<accession>A0A1B7LEQ1</accession>
<dbReference type="InterPro" id="IPR036890">
    <property type="entry name" value="HATPase_C_sf"/>
</dbReference>
<feature type="domain" description="Histidine kinase" evidence="12">
    <location>
        <begin position="258"/>
        <end position="461"/>
    </location>
</feature>
<dbReference type="RefSeq" id="WP_066668223.1">
    <property type="nucleotide sequence ID" value="NZ_LYVF01000158.1"/>
</dbReference>
<dbReference type="SUPFAM" id="SSF55874">
    <property type="entry name" value="ATPase domain of HSP90 chaperone/DNA topoisomerase II/histidine kinase"/>
    <property type="match status" value="1"/>
</dbReference>
<feature type="transmembrane region" description="Helical" evidence="11">
    <location>
        <begin position="61"/>
        <end position="86"/>
    </location>
</feature>
<evidence type="ECO:0000256" key="2">
    <source>
        <dbReference type="ARBA" id="ARBA00004651"/>
    </source>
</evidence>
<comment type="subcellular location">
    <subcellularLocation>
        <location evidence="2">Cell membrane</location>
        <topology evidence="2">Multi-pass membrane protein</topology>
    </subcellularLocation>
</comment>
<dbReference type="PROSITE" id="PS50109">
    <property type="entry name" value="HIS_KIN"/>
    <property type="match status" value="1"/>
</dbReference>
<dbReference type="InterPro" id="IPR004358">
    <property type="entry name" value="Sig_transdc_His_kin-like_C"/>
</dbReference>
<keyword evidence="14" id="KW-1185">Reference proteome</keyword>
<keyword evidence="6" id="KW-0808">Transferase</keyword>
<dbReference type="InterPro" id="IPR003594">
    <property type="entry name" value="HATPase_dom"/>
</dbReference>
<dbReference type="OrthoDB" id="84942at2"/>
<gene>
    <name evidence="13" type="ORF">A6M21_10190</name>
</gene>
<dbReference type="Pfam" id="PF02518">
    <property type="entry name" value="HATPase_c"/>
    <property type="match status" value="1"/>
</dbReference>
<feature type="transmembrane region" description="Helical" evidence="11">
    <location>
        <begin position="197"/>
        <end position="222"/>
    </location>
</feature>
<evidence type="ECO:0000313" key="13">
    <source>
        <dbReference type="EMBL" id="OAT81761.1"/>
    </source>
</evidence>
<organism evidence="13 14">
    <name type="scientific">Desulfotomaculum copahuensis</name>
    <dbReference type="NCBI Taxonomy" id="1838280"/>
    <lineage>
        <taxon>Bacteria</taxon>
        <taxon>Bacillati</taxon>
        <taxon>Bacillota</taxon>
        <taxon>Clostridia</taxon>
        <taxon>Eubacteriales</taxon>
        <taxon>Desulfotomaculaceae</taxon>
        <taxon>Desulfotomaculum</taxon>
    </lineage>
</organism>
<evidence type="ECO:0000256" key="9">
    <source>
        <dbReference type="ARBA" id="ARBA00022840"/>
    </source>
</evidence>
<keyword evidence="9" id="KW-0067">ATP-binding</keyword>
<dbReference type="InterPro" id="IPR036097">
    <property type="entry name" value="HisK_dim/P_sf"/>
</dbReference>
<dbReference type="SMART" id="SM00387">
    <property type="entry name" value="HATPase_c"/>
    <property type="match status" value="1"/>
</dbReference>
<keyword evidence="11" id="KW-0472">Membrane</keyword>
<keyword evidence="10" id="KW-0902">Two-component regulatory system</keyword>
<dbReference type="GO" id="GO:0000155">
    <property type="term" value="F:phosphorelay sensor kinase activity"/>
    <property type="evidence" value="ECO:0007669"/>
    <property type="project" value="InterPro"/>
</dbReference>
<evidence type="ECO:0000256" key="3">
    <source>
        <dbReference type="ARBA" id="ARBA00012438"/>
    </source>
</evidence>
<dbReference type="Pfam" id="PF00512">
    <property type="entry name" value="HisKA"/>
    <property type="match status" value="1"/>
</dbReference>
<dbReference type="STRING" id="1838280.A6M21_10190"/>
<dbReference type="Gene3D" id="3.30.565.10">
    <property type="entry name" value="Histidine kinase-like ATPase, C-terminal domain"/>
    <property type="match status" value="1"/>
</dbReference>
<dbReference type="EMBL" id="LYVF01000158">
    <property type="protein sequence ID" value="OAT81761.1"/>
    <property type="molecule type" value="Genomic_DNA"/>
</dbReference>
<dbReference type="CDD" id="cd00082">
    <property type="entry name" value="HisKA"/>
    <property type="match status" value="1"/>
</dbReference>
<evidence type="ECO:0000256" key="7">
    <source>
        <dbReference type="ARBA" id="ARBA00022741"/>
    </source>
</evidence>
<keyword evidence="8" id="KW-0418">Kinase</keyword>
<comment type="caution">
    <text evidence="13">The sequence shown here is derived from an EMBL/GenBank/DDBJ whole genome shotgun (WGS) entry which is preliminary data.</text>
</comment>
<dbReference type="Proteomes" id="UP000078532">
    <property type="component" value="Unassembled WGS sequence"/>
</dbReference>
<reference evidence="13 14" key="1">
    <citation type="submission" date="2016-04" db="EMBL/GenBank/DDBJ databases">
        <authorList>
            <person name="Evans L.H."/>
            <person name="Alamgir A."/>
            <person name="Owens N."/>
            <person name="Weber N.D."/>
            <person name="Virtaneva K."/>
            <person name="Barbian K."/>
            <person name="Babar A."/>
            <person name="Rosenke K."/>
        </authorList>
    </citation>
    <scope>NUCLEOTIDE SEQUENCE [LARGE SCALE GENOMIC DNA]</scope>
    <source>
        <strain evidence="13 14">LMa1</strain>
    </source>
</reference>
<dbReference type="GO" id="GO:0005524">
    <property type="term" value="F:ATP binding"/>
    <property type="evidence" value="ECO:0007669"/>
    <property type="project" value="UniProtKB-KW"/>
</dbReference>
<dbReference type="PANTHER" id="PTHR44936">
    <property type="entry name" value="SENSOR PROTEIN CREC"/>
    <property type="match status" value="1"/>
</dbReference>
<protein>
    <recommendedName>
        <fullName evidence="3">histidine kinase</fullName>
        <ecNumber evidence="3">2.7.13.3</ecNumber>
    </recommendedName>
</protein>
<evidence type="ECO:0000256" key="5">
    <source>
        <dbReference type="ARBA" id="ARBA00022553"/>
    </source>
</evidence>
<dbReference type="SMART" id="SM00388">
    <property type="entry name" value="HisKA"/>
    <property type="match status" value="1"/>
</dbReference>
<dbReference type="InterPro" id="IPR003661">
    <property type="entry name" value="HisK_dim/P_dom"/>
</dbReference>
<feature type="transmembrane region" description="Helical" evidence="11">
    <location>
        <begin position="98"/>
        <end position="118"/>
    </location>
</feature>
<keyword evidence="11" id="KW-1133">Transmembrane helix</keyword>
<dbReference type="AlphaFoldDB" id="A0A1B7LEQ1"/>
<evidence type="ECO:0000259" key="12">
    <source>
        <dbReference type="PROSITE" id="PS50109"/>
    </source>
</evidence>
<evidence type="ECO:0000313" key="14">
    <source>
        <dbReference type="Proteomes" id="UP000078532"/>
    </source>
</evidence>
<dbReference type="CDD" id="cd00075">
    <property type="entry name" value="HATPase"/>
    <property type="match status" value="1"/>
</dbReference>
<feature type="transmembrane region" description="Helical" evidence="11">
    <location>
        <begin position="124"/>
        <end position="144"/>
    </location>
</feature>
<evidence type="ECO:0000256" key="8">
    <source>
        <dbReference type="ARBA" id="ARBA00022777"/>
    </source>
</evidence>
<sequence length="469" mass="51581">MNLKFPSIPPSVDRFRPYLLSAPVILLLVSPPWLNHALQPQFNLVEDLVEKSILSGDSGRLIWAAAIFVFLRTLVIMPCFWSAFVLGMTLPLPEKPSWLREAVLPAAAAGVVYVLAGAHSGAPWNYLAPMFVLAIGLIFLPGLLRHNIFLPTLVLLQLCLAFFWLDLAPALSAPGFGRGDLPDAMRMAGIFLQDKQVLNMVSISLFLSFFISAAAVAGLTALNINRMAVLRETERREMEMERLRMQAAEAQVQKEMLSLVHDLKTPLMTIQGLNSLVAMKVADVKIHEYTHRITQGVDRLNDMISEMLYDEMRKDVTVDQLIDYVRAHVAVRITTRGKIKFDIAPDLPPLRINFIRVVRALINLIENAIAAINAKDGGVIQIRAGRDAAGGVVLVVADNGAGIDPDELEHVWEYGFSGSGRSSGLGLDFVRRVVENNGGRIELIGAPDRGTVVTIIFPGVKDDDQDSGH</sequence>
<dbReference type="InterPro" id="IPR005467">
    <property type="entry name" value="His_kinase_dom"/>
</dbReference>
<evidence type="ECO:0000256" key="1">
    <source>
        <dbReference type="ARBA" id="ARBA00000085"/>
    </source>
</evidence>
<keyword evidence="4" id="KW-1003">Cell membrane</keyword>
<dbReference type="Gene3D" id="1.10.287.130">
    <property type="match status" value="1"/>
</dbReference>
<proteinExistence type="predicted"/>
<dbReference type="PRINTS" id="PR00344">
    <property type="entry name" value="BCTRLSENSOR"/>
</dbReference>
<evidence type="ECO:0000256" key="4">
    <source>
        <dbReference type="ARBA" id="ARBA00022475"/>
    </source>
</evidence>
<dbReference type="SUPFAM" id="SSF47384">
    <property type="entry name" value="Homodimeric domain of signal transducing histidine kinase"/>
    <property type="match status" value="1"/>
</dbReference>
<keyword evidence="11" id="KW-0812">Transmembrane</keyword>
<keyword evidence="7" id="KW-0547">Nucleotide-binding</keyword>
<dbReference type="GO" id="GO:0005886">
    <property type="term" value="C:plasma membrane"/>
    <property type="evidence" value="ECO:0007669"/>
    <property type="project" value="UniProtKB-SubCell"/>
</dbReference>
<name>A0A1B7LEQ1_9FIRM</name>
<dbReference type="InterPro" id="IPR050980">
    <property type="entry name" value="2C_sensor_his_kinase"/>
</dbReference>
<comment type="catalytic activity">
    <reaction evidence="1">
        <text>ATP + protein L-histidine = ADP + protein N-phospho-L-histidine.</text>
        <dbReference type="EC" id="2.7.13.3"/>
    </reaction>
</comment>
<keyword evidence="5" id="KW-0597">Phosphoprotein</keyword>
<evidence type="ECO:0000256" key="6">
    <source>
        <dbReference type="ARBA" id="ARBA00022679"/>
    </source>
</evidence>
<evidence type="ECO:0000256" key="10">
    <source>
        <dbReference type="ARBA" id="ARBA00023012"/>
    </source>
</evidence>
<evidence type="ECO:0000256" key="11">
    <source>
        <dbReference type="SAM" id="Phobius"/>
    </source>
</evidence>
<feature type="transmembrane region" description="Helical" evidence="11">
    <location>
        <begin position="153"/>
        <end position="177"/>
    </location>
</feature>
<dbReference type="EC" id="2.7.13.3" evidence="3"/>
<dbReference type="PANTHER" id="PTHR44936:SF10">
    <property type="entry name" value="SENSOR PROTEIN RSTB"/>
    <property type="match status" value="1"/>
</dbReference>